<dbReference type="PATRIC" id="fig|1550241.5.peg.1355"/>
<dbReference type="EMBL" id="CP009961">
    <property type="protein sequence ID" value="AKG38972.1"/>
    <property type="molecule type" value="Genomic_DNA"/>
</dbReference>
<gene>
    <name evidence="2" type="ORF">MA03_06520</name>
</gene>
<protein>
    <recommendedName>
        <fullName evidence="4">Transposase</fullName>
    </recommendedName>
</protein>
<dbReference type="RefSeq" id="WP_052884491.1">
    <property type="nucleotide sequence ID" value="NZ_CP009961.1"/>
</dbReference>
<dbReference type="OrthoDB" id="66083at2157"/>
<dbReference type="STRING" id="1550241.MA03_06520"/>
<dbReference type="Proteomes" id="UP000067434">
    <property type="component" value="Chromosome"/>
</dbReference>
<feature type="region of interest" description="Disordered" evidence="1">
    <location>
        <begin position="51"/>
        <end position="72"/>
    </location>
</feature>
<evidence type="ECO:0000256" key="1">
    <source>
        <dbReference type="SAM" id="MobiDB-lite"/>
    </source>
</evidence>
<keyword evidence="3" id="KW-1185">Reference proteome</keyword>
<reference evidence="2 3" key="1">
    <citation type="journal article" date="2015" name="Stand. Genomic Sci.">
        <title>Complete genome sequence of and proposal of Thermofilum uzonense sp. nov. a novel hyperthermophilic crenarchaeon and emended description of the genus Thermofilum.</title>
        <authorList>
            <person name="Toshchakov S.V."/>
            <person name="Korzhenkov A.A."/>
            <person name="Samarov N.I."/>
            <person name="Mazunin I.O."/>
            <person name="Mozhey O.I."/>
            <person name="Shmyr I.S."/>
            <person name="Derbikova K.S."/>
            <person name="Taranov E.A."/>
            <person name="Dominova I.N."/>
            <person name="Bonch-Osmolovskaya E.A."/>
            <person name="Patrushev M.V."/>
            <person name="Podosokorskaya O.A."/>
            <person name="Kublanov I.V."/>
        </authorList>
    </citation>
    <scope>NUCLEOTIDE SEQUENCE [LARGE SCALE GENOMIC DNA]</scope>
    <source>
        <strain evidence="2 3">1807-2</strain>
    </source>
</reference>
<proteinExistence type="predicted"/>
<accession>A0A0F7FJ20</accession>
<sequence>MCRNCGLEIDADINTCLNIAHKAGYSPPTQTRIEAYTPMCQGIIDLTKKKDKIRQPGAKTMTPRRVTGSTPQ</sequence>
<evidence type="ECO:0000313" key="2">
    <source>
        <dbReference type="EMBL" id="AKG38972.1"/>
    </source>
</evidence>
<dbReference type="HOGENOM" id="CLU_2748407_0_0_2"/>
<evidence type="ECO:0008006" key="4">
    <source>
        <dbReference type="Google" id="ProtNLM"/>
    </source>
</evidence>
<evidence type="ECO:0000313" key="3">
    <source>
        <dbReference type="Proteomes" id="UP000067434"/>
    </source>
</evidence>
<organism evidence="2 3">
    <name type="scientific">Infirmifilum uzonense</name>
    <dbReference type="NCBI Taxonomy" id="1550241"/>
    <lineage>
        <taxon>Archaea</taxon>
        <taxon>Thermoproteota</taxon>
        <taxon>Thermoprotei</taxon>
        <taxon>Thermofilales</taxon>
        <taxon>Thermofilaceae</taxon>
        <taxon>Infirmifilum</taxon>
    </lineage>
</organism>
<name>A0A0F7FJ20_9CREN</name>
<dbReference type="KEGG" id="thf:MA03_06520"/>
<dbReference type="AlphaFoldDB" id="A0A0F7FJ20"/>
<dbReference type="GeneID" id="25401869"/>